<dbReference type="EnsemblPlants" id="KEH36243">
    <property type="protein sequence ID" value="KEH36243"/>
    <property type="gene ID" value="MTR_3g113785"/>
</dbReference>
<reference evidence="2 4" key="1">
    <citation type="journal article" date="2011" name="Nature">
        <title>The Medicago genome provides insight into the evolution of rhizobial symbioses.</title>
        <authorList>
            <person name="Young N.D."/>
            <person name="Debelle F."/>
            <person name="Oldroyd G.E."/>
            <person name="Geurts R."/>
            <person name="Cannon S.B."/>
            <person name="Udvardi M.K."/>
            <person name="Benedito V.A."/>
            <person name="Mayer K.F."/>
            <person name="Gouzy J."/>
            <person name="Schoof H."/>
            <person name="Van de Peer Y."/>
            <person name="Proost S."/>
            <person name="Cook D.R."/>
            <person name="Meyers B.C."/>
            <person name="Spannagl M."/>
            <person name="Cheung F."/>
            <person name="De Mita S."/>
            <person name="Krishnakumar V."/>
            <person name="Gundlach H."/>
            <person name="Zhou S."/>
            <person name="Mudge J."/>
            <person name="Bharti A.K."/>
            <person name="Murray J.D."/>
            <person name="Naoumkina M.A."/>
            <person name="Rosen B."/>
            <person name="Silverstein K.A."/>
            <person name="Tang H."/>
            <person name="Rombauts S."/>
            <person name="Zhao P.X."/>
            <person name="Zhou P."/>
            <person name="Barbe V."/>
            <person name="Bardou P."/>
            <person name="Bechner M."/>
            <person name="Bellec A."/>
            <person name="Berger A."/>
            <person name="Berges H."/>
            <person name="Bidwell S."/>
            <person name="Bisseling T."/>
            <person name="Choisne N."/>
            <person name="Couloux A."/>
            <person name="Denny R."/>
            <person name="Deshpande S."/>
            <person name="Dai X."/>
            <person name="Doyle J.J."/>
            <person name="Dudez A.M."/>
            <person name="Farmer A.D."/>
            <person name="Fouteau S."/>
            <person name="Franken C."/>
            <person name="Gibelin C."/>
            <person name="Gish J."/>
            <person name="Goldstein S."/>
            <person name="Gonzalez A.J."/>
            <person name="Green P.J."/>
            <person name="Hallab A."/>
            <person name="Hartog M."/>
            <person name="Hua A."/>
            <person name="Humphray S.J."/>
            <person name="Jeong D.H."/>
            <person name="Jing Y."/>
            <person name="Jocker A."/>
            <person name="Kenton S.M."/>
            <person name="Kim D.J."/>
            <person name="Klee K."/>
            <person name="Lai H."/>
            <person name="Lang C."/>
            <person name="Lin S."/>
            <person name="Macmil S.L."/>
            <person name="Magdelenat G."/>
            <person name="Matthews L."/>
            <person name="McCorrison J."/>
            <person name="Monaghan E.L."/>
            <person name="Mun J.H."/>
            <person name="Najar F.Z."/>
            <person name="Nicholson C."/>
            <person name="Noirot C."/>
            <person name="O'Bleness M."/>
            <person name="Paule C.R."/>
            <person name="Poulain J."/>
            <person name="Prion F."/>
            <person name="Qin B."/>
            <person name="Qu C."/>
            <person name="Retzel E.F."/>
            <person name="Riddle C."/>
            <person name="Sallet E."/>
            <person name="Samain S."/>
            <person name="Samson N."/>
            <person name="Sanders I."/>
            <person name="Saurat O."/>
            <person name="Scarpelli C."/>
            <person name="Schiex T."/>
            <person name="Segurens B."/>
            <person name="Severin A.J."/>
            <person name="Sherrier D.J."/>
            <person name="Shi R."/>
            <person name="Sims S."/>
            <person name="Singer S.R."/>
            <person name="Sinharoy S."/>
            <person name="Sterck L."/>
            <person name="Viollet A."/>
            <person name="Wang B.B."/>
            <person name="Wang K."/>
            <person name="Wang M."/>
            <person name="Wang X."/>
            <person name="Warfsmann J."/>
            <person name="Weissenbach J."/>
            <person name="White D.D."/>
            <person name="White J.D."/>
            <person name="Wiley G.B."/>
            <person name="Wincker P."/>
            <person name="Xing Y."/>
            <person name="Yang L."/>
            <person name="Yao Z."/>
            <person name="Ying F."/>
            <person name="Zhai J."/>
            <person name="Zhou L."/>
            <person name="Zuber A."/>
            <person name="Denarie J."/>
            <person name="Dixon R.A."/>
            <person name="May G.D."/>
            <person name="Schwartz D.C."/>
            <person name="Rogers J."/>
            <person name="Quetier F."/>
            <person name="Town C.D."/>
            <person name="Roe B.A."/>
        </authorList>
    </citation>
    <scope>NUCLEOTIDE SEQUENCE [LARGE SCALE GENOMIC DNA]</scope>
    <source>
        <strain evidence="2">A17</strain>
        <strain evidence="3 4">cv. Jemalong A17</strain>
    </source>
</reference>
<dbReference type="AlphaFoldDB" id="A0A072V4G0"/>
<evidence type="ECO:0000313" key="3">
    <source>
        <dbReference type="EnsemblPlants" id="KEH36243"/>
    </source>
</evidence>
<evidence type="ECO:0000259" key="1">
    <source>
        <dbReference type="Pfam" id="PF08387"/>
    </source>
</evidence>
<dbReference type="Proteomes" id="UP000002051">
    <property type="component" value="Chromosome 3"/>
</dbReference>
<reference evidence="2 4" key="2">
    <citation type="journal article" date="2014" name="BMC Genomics">
        <title>An improved genome release (version Mt4.0) for the model legume Medicago truncatula.</title>
        <authorList>
            <person name="Tang H."/>
            <person name="Krishnakumar V."/>
            <person name="Bidwell S."/>
            <person name="Rosen B."/>
            <person name="Chan A."/>
            <person name="Zhou S."/>
            <person name="Gentzbittel L."/>
            <person name="Childs K.L."/>
            <person name="Yandell M."/>
            <person name="Gundlach H."/>
            <person name="Mayer K.F."/>
            <person name="Schwartz D.C."/>
            <person name="Town C.D."/>
        </authorList>
    </citation>
    <scope>GENOME REANNOTATION</scope>
    <source>
        <strain evidence="2">A17</strain>
        <strain evidence="3 4">cv. Jemalong A17</strain>
    </source>
</reference>
<accession>A0A072V4G0</accession>
<keyword evidence="4" id="KW-1185">Reference proteome</keyword>
<proteinExistence type="predicted"/>
<protein>
    <submittedName>
        <fullName evidence="2">FBD protein</fullName>
    </submittedName>
</protein>
<dbReference type="Pfam" id="PF08387">
    <property type="entry name" value="FBD"/>
    <property type="match status" value="1"/>
</dbReference>
<name>A0A072V4G0_MEDTR</name>
<organism evidence="2 4">
    <name type="scientific">Medicago truncatula</name>
    <name type="common">Barrel medic</name>
    <name type="synonym">Medicago tribuloides</name>
    <dbReference type="NCBI Taxonomy" id="3880"/>
    <lineage>
        <taxon>Eukaryota</taxon>
        <taxon>Viridiplantae</taxon>
        <taxon>Streptophyta</taxon>
        <taxon>Embryophyta</taxon>
        <taxon>Tracheophyta</taxon>
        <taxon>Spermatophyta</taxon>
        <taxon>Magnoliopsida</taxon>
        <taxon>eudicotyledons</taxon>
        <taxon>Gunneridae</taxon>
        <taxon>Pentapetalae</taxon>
        <taxon>rosids</taxon>
        <taxon>fabids</taxon>
        <taxon>Fabales</taxon>
        <taxon>Fabaceae</taxon>
        <taxon>Papilionoideae</taxon>
        <taxon>50 kb inversion clade</taxon>
        <taxon>NPAAA clade</taxon>
        <taxon>Hologalegina</taxon>
        <taxon>IRL clade</taxon>
        <taxon>Trifolieae</taxon>
        <taxon>Medicago</taxon>
    </lineage>
</organism>
<dbReference type="HOGENOM" id="CLU_162939_0_0_1"/>
<reference evidence="3" key="3">
    <citation type="submission" date="2015-04" db="UniProtKB">
        <authorList>
            <consortium name="EnsemblPlants"/>
        </authorList>
    </citation>
    <scope>IDENTIFICATION</scope>
    <source>
        <strain evidence="3">cv. Jemalong A17</strain>
    </source>
</reference>
<evidence type="ECO:0000313" key="4">
    <source>
        <dbReference type="Proteomes" id="UP000002051"/>
    </source>
</evidence>
<dbReference type="InterPro" id="IPR006566">
    <property type="entry name" value="FBD"/>
</dbReference>
<feature type="domain" description="FBD" evidence="1">
    <location>
        <begin position="59"/>
        <end position="92"/>
    </location>
</feature>
<gene>
    <name evidence="2" type="ordered locus">MTR_3g113785</name>
</gene>
<evidence type="ECO:0000313" key="2">
    <source>
        <dbReference type="EMBL" id="KEH36243.1"/>
    </source>
</evidence>
<sequence length="97" mass="11555">MELFSNLEHKSWPKKWMSLLEMLQHSPKLQHLIIHEEIENGIENGNDDNDDEDVWEGPKIVQECLSSQLKTCLFKNYRGKKCELQFAEYVMRAVQKY</sequence>
<dbReference type="EMBL" id="CM001219">
    <property type="protein sequence ID" value="KEH36243.1"/>
    <property type="molecule type" value="Genomic_DNA"/>
</dbReference>